<dbReference type="GO" id="GO:0003677">
    <property type="term" value="F:DNA binding"/>
    <property type="evidence" value="ECO:0007669"/>
    <property type="project" value="UniProtKB-KW"/>
</dbReference>
<feature type="domain" description="HTH iclR-type" evidence="4">
    <location>
        <begin position="16"/>
        <end position="75"/>
    </location>
</feature>
<keyword evidence="7" id="KW-1185">Reference proteome</keyword>
<dbReference type="InterPro" id="IPR011991">
    <property type="entry name" value="ArsR-like_HTH"/>
</dbReference>
<organism evidence="6 7">
    <name type="scientific">Geobacillus thermocatenulatus</name>
    <dbReference type="NCBI Taxonomy" id="33938"/>
    <lineage>
        <taxon>Bacteria</taxon>
        <taxon>Bacillati</taxon>
        <taxon>Bacillota</taxon>
        <taxon>Bacilli</taxon>
        <taxon>Bacillales</taxon>
        <taxon>Anoxybacillaceae</taxon>
        <taxon>Geobacillus</taxon>
        <taxon>Geobacillus thermoleovorans group</taxon>
    </lineage>
</organism>
<sequence length="236" mass="25328">MDNILQYKKGNCNSGVGVLDKIVLILSYLAEEGPSEFSEIVSKTGISRSTAHRLLMALETHHLVVRTQEGYTLGSRIVGWGESSKFRLLVEASKPALVSLRDLTGESTQLYVKEGDKRVCLVSIEPAMGLKNTVPVGAVFPLEVGSAGKVISAWLGLGNNPEQDKLIRQQGWAESIAEREQGVASVSAPVLDPKGNLIAAVSVSGPISRLGLEPGKRLSQLVVAAAREIELAIRKY</sequence>
<dbReference type="Gene3D" id="1.10.10.10">
    <property type="entry name" value="Winged helix-like DNA-binding domain superfamily/Winged helix DNA-binding domain"/>
    <property type="match status" value="1"/>
</dbReference>
<name>A0AA91TGP1_9BACL</name>
<evidence type="ECO:0000256" key="1">
    <source>
        <dbReference type="ARBA" id="ARBA00023015"/>
    </source>
</evidence>
<evidence type="ECO:0000259" key="4">
    <source>
        <dbReference type="PROSITE" id="PS51077"/>
    </source>
</evidence>
<dbReference type="InterPro" id="IPR029016">
    <property type="entry name" value="GAF-like_dom_sf"/>
</dbReference>
<evidence type="ECO:0000259" key="5">
    <source>
        <dbReference type="PROSITE" id="PS51078"/>
    </source>
</evidence>
<dbReference type="PANTHER" id="PTHR30136:SF39">
    <property type="entry name" value="TRANSCRIPTIONAL REGULATORY PROTEIN"/>
    <property type="match status" value="1"/>
</dbReference>
<accession>A0AA91TGP1</accession>
<keyword evidence="3" id="KW-0804">Transcription</keyword>
<dbReference type="PROSITE" id="PS51077">
    <property type="entry name" value="HTH_ICLR"/>
    <property type="match status" value="1"/>
</dbReference>
<keyword evidence="1" id="KW-0805">Transcription regulation</keyword>
<reference evidence="6 7" key="1">
    <citation type="submission" date="2017-05" db="EMBL/GenBank/DDBJ databases">
        <title>The genome sequence of Geobacillus thermocatenulatus DSM 730.</title>
        <authorList>
            <person name="Ramaloko W.T."/>
            <person name="Koen N."/>
            <person name="Polliack S."/>
            <person name="Aliyu H."/>
            <person name="Lebre P."/>
            <person name="Mohr T."/>
            <person name="Oswald F."/>
            <person name="Zwick M."/>
            <person name="Neumann A."/>
            <person name="Syldatk C."/>
            <person name="Cowan D."/>
            <person name="De Maayer P."/>
        </authorList>
    </citation>
    <scope>NUCLEOTIDE SEQUENCE [LARGE SCALE GENOMIC DNA]</scope>
    <source>
        <strain evidence="6 7">BGSC 93A1</strain>
    </source>
</reference>
<dbReference type="GO" id="GO:0045892">
    <property type="term" value="P:negative regulation of DNA-templated transcription"/>
    <property type="evidence" value="ECO:0007669"/>
    <property type="project" value="TreeGrafter"/>
</dbReference>
<protein>
    <submittedName>
        <fullName evidence="6">IclR family transcriptional regulator</fullName>
    </submittedName>
</protein>
<dbReference type="Proteomes" id="UP000198378">
    <property type="component" value="Unassembled WGS sequence"/>
</dbReference>
<dbReference type="CDD" id="cd00090">
    <property type="entry name" value="HTH_ARSR"/>
    <property type="match status" value="1"/>
</dbReference>
<dbReference type="PROSITE" id="PS51078">
    <property type="entry name" value="ICLR_ED"/>
    <property type="match status" value="1"/>
</dbReference>
<feature type="domain" description="IclR-ED" evidence="5">
    <location>
        <begin position="76"/>
        <end position="235"/>
    </location>
</feature>
<evidence type="ECO:0000313" key="7">
    <source>
        <dbReference type="Proteomes" id="UP000198378"/>
    </source>
</evidence>
<dbReference type="Pfam" id="PF09339">
    <property type="entry name" value="HTH_IclR"/>
    <property type="match status" value="1"/>
</dbReference>
<evidence type="ECO:0000256" key="2">
    <source>
        <dbReference type="ARBA" id="ARBA00023125"/>
    </source>
</evidence>
<dbReference type="PANTHER" id="PTHR30136">
    <property type="entry name" value="HELIX-TURN-HELIX TRANSCRIPTIONAL REGULATOR, ICLR FAMILY"/>
    <property type="match status" value="1"/>
</dbReference>
<dbReference type="InterPro" id="IPR036390">
    <property type="entry name" value="WH_DNA-bd_sf"/>
</dbReference>
<dbReference type="AlphaFoldDB" id="A0AA91TGP1"/>
<keyword evidence="2" id="KW-0238">DNA-binding</keyword>
<evidence type="ECO:0000256" key="3">
    <source>
        <dbReference type="ARBA" id="ARBA00023163"/>
    </source>
</evidence>
<dbReference type="GO" id="GO:0003700">
    <property type="term" value="F:DNA-binding transcription factor activity"/>
    <property type="evidence" value="ECO:0007669"/>
    <property type="project" value="TreeGrafter"/>
</dbReference>
<dbReference type="InterPro" id="IPR036388">
    <property type="entry name" value="WH-like_DNA-bd_sf"/>
</dbReference>
<dbReference type="SUPFAM" id="SSF55781">
    <property type="entry name" value="GAF domain-like"/>
    <property type="match status" value="1"/>
</dbReference>
<gene>
    <name evidence="6" type="ORF">B9L19_07815</name>
</gene>
<dbReference type="EMBL" id="NEWK01000001">
    <property type="protein sequence ID" value="OXB90176.1"/>
    <property type="molecule type" value="Genomic_DNA"/>
</dbReference>
<dbReference type="InterPro" id="IPR050707">
    <property type="entry name" value="HTH_MetabolicPath_Reg"/>
</dbReference>
<dbReference type="InterPro" id="IPR014757">
    <property type="entry name" value="Tscrpt_reg_IclR_C"/>
</dbReference>
<dbReference type="SUPFAM" id="SSF46785">
    <property type="entry name" value="Winged helix' DNA-binding domain"/>
    <property type="match status" value="1"/>
</dbReference>
<evidence type="ECO:0000313" key="6">
    <source>
        <dbReference type="EMBL" id="OXB90176.1"/>
    </source>
</evidence>
<dbReference type="Gene3D" id="3.30.450.40">
    <property type="match status" value="2"/>
</dbReference>
<dbReference type="SMART" id="SM00346">
    <property type="entry name" value="HTH_ICLR"/>
    <property type="match status" value="1"/>
</dbReference>
<comment type="caution">
    <text evidence="6">The sequence shown here is derived from an EMBL/GenBank/DDBJ whole genome shotgun (WGS) entry which is preliminary data.</text>
</comment>
<proteinExistence type="predicted"/>
<dbReference type="Pfam" id="PF01614">
    <property type="entry name" value="IclR_C"/>
    <property type="match status" value="2"/>
</dbReference>
<dbReference type="InterPro" id="IPR005471">
    <property type="entry name" value="Tscrpt_reg_IclR_N"/>
</dbReference>